<dbReference type="SMART" id="SM00487">
    <property type="entry name" value="DEXDc"/>
    <property type="match status" value="1"/>
</dbReference>
<sequence>MAAMAAAPCSRSSSSSRRGARGGVLHAFPSSSTSTSRRPQVVAPLAGSGCTVPLRALPRRSTKARWIQPCFSARVSARVSRRNTCGPVGSLSGKAEVPGGGALDDASTSYPVKATPDDAFSPDLPTTASASWPRNGSVHPSLLLAMDSLRLTEPTDIQQKAIQAILAEDSKSKSANKNNIAIQAHTGSGKTLAYLVPALSRVLKRTDEEGAVPWPLVAVVAPSRELAVQIRRVAVALLGGGNIAKDAVAIAIGGANSKKQTKHIRRTKPLVVVGTPGRLQDLVKSGAFGLHELDAIVFDEADELASAAARERKKRNEEHSEYAKIGALDYLLAHAGRRADGGGQAVFVSATLRLDEAEQLAHLRHTKEAVQLVQGGVVAPRDEMDVEDDGDPPPVFTTTTEQRTMLPPTIKHVFVRAPPTDRARGKAEMLRKLFHALDGSVSLPFLAFVRATGDANNVADALRSRRGIDVDVLTGSEQKEARANAVRRMGGGGMAEMAAATSAAAAGSSDADEDGDEQLDDESPVVGGGKSDILVVTDIGARGLDTTVVDVVVHTDVPESSDAYVHRSGRTARMGRRGLVVSFVPEGDEALYRKVVRGAGVSFDEVEEVEVRQGQVWFVDEKAAEAKKKDAKTSTAKQHVQKGKRDDRRNENRSQRERKQQKQQKVSAKSASTTSSAVPTALSAPARQSTFDAWNVPHSVRRHRKTKR</sequence>
<dbReference type="Pfam" id="PF00270">
    <property type="entry name" value="DEAD"/>
    <property type="match status" value="1"/>
</dbReference>
<dbReference type="Proteomes" id="UP000660262">
    <property type="component" value="Unassembled WGS sequence"/>
</dbReference>
<organism evidence="8 9">
    <name type="scientific">Pycnococcus provasolii</name>
    <dbReference type="NCBI Taxonomy" id="41880"/>
    <lineage>
        <taxon>Eukaryota</taxon>
        <taxon>Viridiplantae</taxon>
        <taxon>Chlorophyta</taxon>
        <taxon>Pseudoscourfieldiophyceae</taxon>
        <taxon>Pseudoscourfieldiales</taxon>
        <taxon>Pycnococcaceae</taxon>
        <taxon>Pycnococcus</taxon>
    </lineage>
</organism>
<accession>A0A830HI97</accession>
<evidence type="ECO:0000259" key="7">
    <source>
        <dbReference type="PROSITE" id="PS51194"/>
    </source>
</evidence>
<feature type="compositionally biased region" description="Basic residues" evidence="5">
    <location>
        <begin position="699"/>
        <end position="708"/>
    </location>
</feature>
<dbReference type="SUPFAM" id="SSF52540">
    <property type="entry name" value="P-loop containing nucleoside triphosphate hydrolases"/>
    <property type="match status" value="1"/>
</dbReference>
<dbReference type="GO" id="GO:0005524">
    <property type="term" value="F:ATP binding"/>
    <property type="evidence" value="ECO:0007669"/>
    <property type="project" value="UniProtKB-KW"/>
</dbReference>
<reference evidence="8" key="1">
    <citation type="submission" date="2020-10" db="EMBL/GenBank/DDBJ databases">
        <title>Unveiling of a novel bifunctional photoreceptor, Dualchrome1, isolated from a cosmopolitan green alga.</title>
        <authorList>
            <person name="Suzuki S."/>
            <person name="Kawachi M."/>
        </authorList>
    </citation>
    <scope>NUCLEOTIDE SEQUENCE</scope>
    <source>
        <strain evidence="8">NIES 2893</strain>
    </source>
</reference>
<feature type="compositionally biased region" description="Low complexity" evidence="5">
    <location>
        <begin position="29"/>
        <end position="39"/>
    </location>
</feature>
<evidence type="ECO:0008006" key="10">
    <source>
        <dbReference type="Google" id="ProtNLM"/>
    </source>
</evidence>
<keyword evidence="9" id="KW-1185">Reference proteome</keyword>
<evidence type="ECO:0000313" key="8">
    <source>
        <dbReference type="EMBL" id="GHP06515.1"/>
    </source>
</evidence>
<feature type="domain" description="Helicase ATP-binding" evidence="6">
    <location>
        <begin position="171"/>
        <end position="370"/>
    </location>
</feature>
<evidence type="ECO:0000256" key="1">
    <source>
        <dbReference type="ARBA" id="ARBA00022741"/>
    </source>
</evidence>
<dbReference type="Gene3D" id="3.40.50.300">
    <property type="entry name" value="P-loop containing nucleotide triphosphate hydrolases"/>
    <property type="match status" value="2"/>
</dbReference>
<dbReference type="PROSITE" id="PS51194">
    <property type="entry name" value="HELICASE_CTER"/>
    <property type="match status" value="1"/>
</dbReference>
<evidence type="ECO:0000256" key="3">
    <source>
        <dbReference type="ARBA" id="ARBA00022806"/>
    </source>
</evidence>
<proteinExistence type="predicted"/>
<dbReference type="CDD" id="cd00268">
    <property type="entry name" value="DEADc"/>
    <property type="match status" value="1"/>
</dbReference>
<keyword evidence="4" id="KW-0067">ATP-binding</keyword>
<dbReference type="InterPro" id="IPR001650">
    <property type="entry name" value="Helicase_C-like"/>
</dbReference>
<feature type="region of interest" description="Disordered" evidence="5">
    <location>
        <begin position="625"/>
        <end position="708"/>
    </location>
</feature>
<feature type="domain" description="Helicase C-terminal" evidence="7">
    <location>
        <begin position="429"/>
        <end position="614"/>
    </location>
</feature>
<dbReference type="GO" id="GO:0003723">
    <property type="term" value="F:RNA binding"/>
    <property type="evidence" value="ECO:0007669"/>
    <property type="project" value="TreeGrafter"/>
</dbReference>
<evidence type="ECO:0000313" key="9">
    <source>
        <dbReference type="Proteomes" id="UP000660262"/>
    </source>
</evidence>
<evidence type="ECO:0000256" key="4">
    <source>
        <dbReference type="ARBA" id="ARBA00022840"/>
    </source>
</evidence>
<evidence type="ECO:0000256" key="2">
    <source>
        <dbReference type="ARBA" id="ARBA00022801"/>
    </source>
</evidence>
<dbReference type="PROSITE" id="PS51192">
    <property type="entry name" value="HELICASE_ATP_BIND_1"/>
    <property type="match status" value="1"/>
</dbReference>
<dbReference type="PANTHER" id="PTHR47963:SF3">
    <property type="entry name" value="DEAD-BOX ATP-DEPENDENT RNA HELICASE 47, MITOCHONDRIAL"/>
    <property type="match status" value="1"/>
</dbReference>
<feature type="compositionally biased region" description="Acidic residues" evidence="5">
    <location>
        <begin position="510"/>
        <end position="523"/>
    </location>
</feature>
<dbReference type="SMART" id="SM00490">
    <property type="entry name" value="HELICc"/>
    <property type="match status" value="1"/>
</dbReference>
<dbReference type="InterPro" id="IPR044742">
    <property type="entry name" value="DEAD/DEAH_RhlB"/>
</dbReference>
<gene>
    <name evidence="8" type="ORF">PPROV_000526000</name>
</gene>
<dbReference type="GO" id="GO:0016787">
    <property type="term" value="F:hydrolase activity"/>
    <property type="evidence" value="ECO:0007669"/>
    <property type="project" value="UniProtKB-KW"/>
</dbReference>
<protein>
    <recommendedName>
        <fullName evidence="10">RNA helicase</fullName>
    </recommendedName>
</protein>
<dbReference type="PANTHER" id="PTHR47963">
    <property type="entry name" value="DEAD-BOX ATP-DEPENDENT RNA HELICASE 47, MITOCHONDRIAL"/>
    <property type="match status" value="1"/>
</dbReference>
<feature type="region of interest" description="Disordered" evidence="5">
    <location>
        <begin position="1"/>
        <end position="40"/>
    </location>
</feature>
<comment type="caution">
    <text evidence="8">The sequence shown here is derived from an EMBL/GenBank/DDBJ whole genome shotgun (WGS) entry which is preliminary data.</text>
</comment>
<feature type="compositionally biased region" description="Low complexity" evidence="5">
    <location>
        <begin position="663"/>
        <end position="686"/>
    </location>
</feature>
<keyword evidence="2" id="KW-0378">Hydrolase</keyword>
<keyword evidence="3" id="KW-0347">Helicase</keyword>
<dbReference type="EMBL" id="BNJQ01000013">
    <property type="protein sequence ID" value="GHP06515.1"/>
    <property type="molecule type" value="Genomic_DNA"/>
</dbReference>
<evidence type="ECO:0000256" key="5">
    <source>
        <dbReference type="SAM" id="MobiDB-lite"/>
    </source>
</evidence>
<dbReference type="InterPro" id="IPR050547">
    <property type="entry name" value="DEAD_box_RNA_helicases"/>
</dbReference>
<feature type="compositionally biased region" description="Low complexity" evidence="5">
    <location>
        <begin position="1"/>
        <end position="17"/>
    </location>
</feature>
<dbReference type="InterPro" id="IPR014001">
    <property type="entry name" value="Helicase_ATP-bd"/>
</dbReference>
<dbReference type="InterPro" id="IPR027417">
    <property type="entry name" value="P-loop_NTPase"/>
</dbReference>
<dbReference type="OrthoDB" id="10256233at2759"/>
<feature type="compositionally biased region" description="Basic and acidic residues" evidence="5">
    <location>
        <begin position="643"/>
        <end position="660"/>
    </location>
</feature>
<dbReference type="GO" id="GO:0003724">
    <property type="term" value="F:RNA helicase activity"/>
    <property type="evidence" value="ECO:0007669"/>
    <property type="project" value="TreeGrafter"/>
</dbReference>
<dbReference type="InterPro" id="IPR011545">
    <property type="entry name" value="DEAD/DEAH_box_helicase_dom"/>
</dbReference>
<dbReference type="Pfam" id="PF00271">
    <property type="entry name" value="Helicase_C"/>
    <property type="match status" value="1"/>
</dbReference>
<evidence type="ECO:0000259" key="6">
    <source>
        <dbReference type="PROSITE" id="PS51192"/>
    </source>
</evidence>
<keyword evidence="1" id="KW-0547">Nucleotide-binding</keyword>
<feature type="region of interest" description="Disordered" evidence="5">
    <location>
        <begin position="90"/>
        <end position="110"/>
    </location>
</feature>
<feature type="region of interest" description="Disordered" evidence="5">
    <location>
        <begin position="498"/>
        <end position="527"/>
    </location>
</feature>
<name>A0A830HI97_9CHLO</name>
<feature type="compositionally biased region" description="Low complexity" evidence="5">
    <location>
        <begin position="498"/>
        <end position="509"/>
    </location>
</feature>
<dbReference type="AlphaFoldDB" id="A0A830HI97"/>